<reference evidence="2" key="1">
    <citation type="journal article" date="2009" name="Environ. Microbiol.">
        <title>Contribution of mobile genetic elements to Desulfovibrio vulgaris genome plasticity.</title>
        <authorList>
            <person name="Walker C.B."/>
            <person name="Stolyar S."/>
            <person name="Chivian D."/>
            <person name="Pinel N."/>
            <person name="Gabster J.A."/>
            <person name="Dehal P.S."/>
            <person name="He Z."/>
            <person name="Yang Z.K."/>
            <person name="Yen H.C."/>
            <person name="Zhou J."/>
            <person name="Wall J.D."/>
            <person name="Hazen T.C."/>
            <person name="Arkin A.P."/>
            <person name="Stahl D.A."/>
        </authorList>
    </citation>
    <scope>NUCLEOTIDE SEQUENCE [LARGE SCALE GENOMIC DNA]</scope>
    <source>
        <strain evidence="2">DP4</strain>
    </source>
</reference>
<dbReference type="HOGENOM" id="CLU_1530201_0_0_7"/>
<gene>
    <name evidence="1" type="ordered locus">Dvul_0684</name>
</gene>
<evidence type="ECO:0000313" key="1">
    <source>
        <dbReference type="EMBL" id="ABM27707.1"/>
    </source>
</evidence>
<protein>
    <submittedName>
        <fullName evidence="1">Uncharacterized protein</fullName>
    </submittedName>
</protein>
<dbReference type="KEGG" id="dvl:Dvul_0684"/>
<dbReference type="AlphaFoldDB" id="A0A0H3A6K5"/>
<evidence type="ECO:0000313" key="2">
    <source>
        <dbReference type="Proteomes" id="UP000009173"/>
    </source>
</evidence>
<proteinExistence type="predicted"/>
<name>A0A0H3A6K5_NITV4</name>
<dbReference type="Proteomes" id="UP000009173">
    <property type="component" value="Chromosome"/>
</dbReference>
<sequence>MPRHARSITHDAIFTDGTQWASHTSPCPPHLPGEALPDDTPPGFVLLDAITRYDTSGLTAVRQYSRTPAWHAVEAMAQAGAMHLRFLGDFSDHAFLLGITDCPWPETPLDGCCRIEVRLTALTQGAASYDMTLSLDGPDEVTTKQQTVGRTVEHAVRWVGQGAMLFGRVPYDNIYREAVLAPRYRRLFAWLTRSCTA</sequence>
<dbReference type="InterPro" id="IPR029069">
    <property type="entry name" value="HotDog_dom_sf"/>
</dbReference>
<dbReference type="RefSeq" id="WP_011791769.1">
    <property type="nucleotide sequence ID" value="NC_008751.1"/>
</dbReference>
<accession>A0A0H3A6K5</accession>
<dbReference type="SUPFAM" id="SSF54637">
    <property type="entry name" value="Thioesterase/thiol ester dehydrase-isomerase"/>
    <property type="match status" value="1"/>
</dbReference>
<organism evidence="1 2">
    <name type="scientific">Nitratidesulfovibrio vulgaris (strain DP4)</name>
    <name type="common">Desulfovibrio vulgaris</name>
    <dbReference type="NCBI Taxonomy" id="391774"/>
    <lineage>
        <taxon>Bacteria</taxon>
        <taxon>Pseudomonadati</taxon>
        <taxon>Thermodesulfobacteriota</taxon>
        <taxon>Desulfovibrionia</taxon>
        <taxon>Desulfovibrionales</taxon>
        <taxon>Desulfovibrionaceae</taxon>
        <taxon>Nitratidesulfovibrio</taxon>
    </lineage>
</organism>
<dbReference type="EMBL" id="CP000527">
    <property type="protein sequence ID" value="ABM27707.1"/>
    <property type="molecule type" value="Genomic_DNA"/>
</dbReference>